<keyword evidence="3" id="KW-0479">Metal-binding</keyword>
<dbReference type="InterPro" id="IPR051198">
    <property type="entry name" value="BchE-like"/>
</dbReference>
<reference evidence="7 8" key="1">
    <citation type="submission" date="2021-03" db="EMBL/GenBank/DDBJ databases">
        <title>Genomic Encyclopedia of Type Strains, Phase III (KMG-III): the genomes of soil and plant-associated and newly described type strains.</title>
        <authorList>
            <person name="Whitman W."/>
        </authorList>
    </citation>
    <scope>NUCLEOTIDE SEQUENCE [LARGE SCALE GENOMIC DNA]</scope>
    <source>
        <strain evidence="7 8">IMMIB AFH-6</strain>
    </source>
</reference>
<evidence type="ECO:0000256" key="5">
    <source>
        <dbReference type="ARBA" id="ARBA00023014"/>
    </source>
</evidence>
<dbReference type="Proteomes" id="UP000781958">
    <property type="component" value="Unassembled WGS sequence"/>
</dbReference>
<evidence type="ECO:0000256" key="3">
    <source>
        <dbReference type="ARBA" id="ARBA00022723"/>
    </source>
</evidence>
<dbReference type="SFLD" id="SFLDS00029">
    <property type="entry name" value="Radical_SAM"/>
    <property type="match status" value="1"/>
</dbReference>
<name>A0ABS4SP91_9PROT</name>
<dbReference type="Gene3D" id="3.20.20.70">
    <property type="entry name" value="Aldolase class I"/>
    <property type="match status" value="1"/>
</dbReference>
<dbReference type="SFLD" id="SFLDG01082">
    <property type="entry name" value="B12-binding_domain_containing"/>
    <property type="match status" value="1"/>
</dbReference>
<dbReference type="SUPFAM" id="SSF102114">
    <property type="entry name" value="Radical SAM enzymes"/>
    <property type="match status" value="1"/>
</dbReference>
<feature type="domain" description="Radical SAM core" evidence="6">
    <location>
        <begin position="158"/>
        <end position="383"/>
    </location>
</feature>
<keyword evidence="8" id="KW-1185">Reference proteome</keyword>
<keyword evidence="4" id="KW-0408">Iron</keyword>
<proteinExistence type="predicted"/>
<comment type="caution">
    <text evidence="7">The sequence shown here is derived from an EMBL/GenBank/DDBJ whole genome shotgun (WGS) entry which is preliminary data.</text>
</comment>
<keyword evidence="5" id="KW-0411">Iron-sulfur</keyword>
<dbReference type="Gene3D" id="3.40.50.280">
    <property type="entry name" value="Cobalamin-binding domain"/>
    <property type="match status" value="1"/>
</dbReference>
<evidence type="ECO:0000256" key="1">
    <source>
        <dbReference type="ARBA" id="ARBA00001966"/>
    </source>
</evidence>
<dbReference type="InterPro" id="IPR006638">
    <property type="entry name" value="Elp3/MiaA/NifB-like_rSAM"/>
</dbReference>
<accession>A0ABS4SP91</accession>
<evidence type="ECO:0000259" key="6">
    <source>
        <dbReference type="PROSITE" id="PS51918"/>
    </source>
</evidence>
<dbReference type="SMART" id="SM00729">
    <property type="entry name" value="Elp3"/>
    <property type="match status" value="1"/>
</dbReference>
<gene>
    <name evidence="7" type="ORF">J2851_002967</name>
</gene>
<evidence type="ECO:0000313" key="8">
    <source>
        <dbReference type="Proteomes" id="UP000781958"/>
    </source>
</evidence>
<evidence type="ECO:0000256" key="2">
    <source>
        <dbReference type="ARBA" id="ARBA00022691"/>
    </source>
</evidence>
<dbReference type="RefSeq" id="WP_209767031.1">
    <property type="nucleotide sequence ID" value="NZ_JAGINP010000009.1"/>
</dbReference>
<evidence type="ECO:0000313" key="7">
    <source>
        <dbReference type="EMBL" id="MBP2293185.1"/>
    </source>
</evidence>
<dbReference type="EMBL" id="JAGINP010000009">
    <property type="protein sequence ID" value="MBP2293185.1"/>
    <property type="molecule type" value="Genomic_DNA"/>
</dbReference>
<dbReference type="PROSITE" id="PS51918">
    <property type="entry name" value="RADICAL_SAM"/>
    <property type="match status" value="1"/>
</dbReference>
<protein>
    <submittedName>
        <fullName evidence="7">Radical SAM superfamily enzyme YgiQ (UPF0313 family)</fullName>
    </submittedName>
</protein>
<dbReference type="InterPro" id="IPR058240">
    <property type="entry name" value="rSAM_sf"/>
</dbReference>
<evidence type="ECO:0000256" key="4">
    <source>
        <dbReference type="ARBA" id="ARBA00023004"/>
    </source>
</evidence>
<dbReference type="Pfam" id="PF04055">
    <property type="entry name" value="Radical_SAM"/>
    <property type="match status" value="1"/>
</dbReference>
<dbReference type="InterPro" id="IPR013785">
    <property type="entry name" value="Aldolase_TIM"/>
</dbReference>
<comment type="cofactor">
    <cofactor evidence="1">
        <name>[4Fe-4S] cluster</name>
        <dbReference type="ChEBI" id="CHEBI:49883"/>
    </cofactor>
</comment>
<keyword evidence="2" id="KW-0949">S-adenosyl-L-methionine</keyword>
<dbReference type="InterPro" id="IPR007197">
    <property type="entry name" value="rSAM"/>
</dbReference>
<organism evidence="7 8">
    <name type="scientific">Azospirillum rugosum</name>
    <dbReference type="NCBI Taxonomy" id="416170"/>
    <lineage>
        <taxon>Bacteria</taxon>
        <taxon>Pseudomonadati</taxon>
        <taxon>Pseudomonadota</taxon>
        <taxon>Alphaproteobacteria</taxon>
        <taxon>Rhodospirillales</taxon>
        <taxon>Azospirillaceae</taxon>
        <taxon>Azospirillum</taxon>
    </lineage>
</organism>
<dbReference type="PANTHER" id="PTHR43409">
    <property type="entry name" value="ANAEROBIC MAGNESIUM-PROTOPORPHYRIN IX MONOMETHYL ESTER CYCLASE-RELATED"/>
    <property type="match status" value="1"/>
</dbReference>
<dbReference type="PANTHER" id="PTHR43409:SF7">
    <property type="entry name" value="BLL1977 PROTEIN"/>
    <property type="match status" value="1"/>
</dbReference>
<sequence>MFISRRSSGKKRILLVNASFDSFRTYEPRQLFLTAATATFYLAGAFNPDLCEVRTHCEVQSGLLKREDDFAWPDMLVLTGTTNALDRMRQLTAYARTKNPGVIVVAGGPAIRALPTLARACFDYACEGDLEEIEDVIADAFGPGYVKPGLVPRFDLYKRIDGVGFVETSRNCNFACSFCSLTGEGGKYQTYSESFIRAQFEALGKCSYISLQDNNFYGNDRASFRERLAIVKEYWQRGYFKGWLALVTADFFAKEENLVMVKEAGCVGLFSGVESLQSDMIERYSKKQNRHVDRFDIARKCIDHGMVFDYGLIFDPAHQTIDSFRADINDILSRDDVTSPGFLSLAIPLPGTPLFREIAAEGGFLPNVRLRDMDGDTLVVWPKDPLDEVAAYVRTMSCMKEHRAQLFRQVFRFAWNRRNDLTWDQLAVCVVKPLFRAFYDTSPFDLLGRRHPNRSGVTTTEPLDSLFTPAFPVDGRHASLFTPTMVTDRKGEVIQDDLLAKPRRAPDVARAAANRNAANATPVDAPLELMASD</sequence>